<evidence type="ECO:0000313" key="2">
    <source>
        <dbReference type="Proteomes" id="UP000492821"/>
    </source>
</evidence>
<protein>
    <submittedName>
        <fullName evidence="3">Uncharacterized protein</fullName>
    </submittedName>
</protein>
<dbReference type="Proteomes" id="UP000492821">
    <property type="component" value="Unassembled WGS sequence"/>
</dbReference>
<proteinExistence type="predicted"/>
<evidence type="ECO:0000256" key="1">
    <source>
        <dbReference type="SAM" id="MobiDB-lite"/>
    </source>
</evidence>
<sequence length="154" mass="17172">MASRDEHVKDGWGGRRRLPEGSHRSLNKPGEGEPRPWWDDVFGWPWAGVPPGKGSIRPPPSDEGEGQKRLDPRKALRQRHVLKCHFSSGRRQFSPPGWPVGLSRVVTSDEWGLGLGDKNDKHKKARNERGSQVSVKQAHTEGGLRRSHLGKTAA</sequence>
<feature type="region of interest" description="Disordered" evidence="1">
    <location>
        <begin position="1"/>
        <end position="77"/>
    </location>
</feature>
<name>A0A7E4W5W5_PANRE</name>
<feature type="compositionally biased region" description="Basic residues" evidence="1">
    <location>
        <begin position="145"/>
        <end position="154"/>
    </location>
</feature>
<dbReference type="AlphaFoldDB" id="A0A7E4W5W5"/>
<dbReference type="WBParaSite" id="Pan_g7409.t1">
    <property type="protein sequence ID" value="Pan_g7409.t1"/>
    <property type="gene ID" value="Pan_g7409"/>
</dbReference>
<evidence type="ECO:0000313" key="3">
    <source>
        <dbReference type="WBParaSite" id="Pan_g7409.t1"/>
    </source>
</evidence>
<feature type="region of interest" description="Disordered" evidence="1">
    <location>
        <begin position="111"/>
        <end position="154"/>
    </location>
</feature>
<reference evidence="3" key="2">
    <citation type="submission" date="2020-10" db="UniProtKB">
        <authorList>
            <consortium name="WormBaseParasite"/>
        </authorList>
    </citation>
    <scope>IDENTIFICATION</scope>
</reference>
<organism evidence="2 3">
    <name type="scientific">Panagrellus redivivus</name>
    <name type="common">Microworm</name>
    <dbReference type="NCBI Taxonomy" id="6233"/>
    <lineage>
        <taxon>Eukaryota</taxon>
        <taxon>Metazoa</taxon>
        <taxon>Ecdysozoa</taxon>
        <taxon>Nematoda</taxon>
        <taxon>Chromadorea</taxon>
        <taxon>Rhabditida</taxon>
        <taxon>Tylenchina</taxon>
        <taxon>Panagrolaimomorpha</taxon>
        <taxon>Panagrolaimoidea</taxon>
        <taxon>Panagrolaimidae</taxon>
        <taxon>Panagrellus</taxon>
    </lineage>
</organism>
<keyword evidence="2" id="KW-1185">Reference proteome</keyword>
<feature type="compositionally biased region" description="Basic and acidic residues" evidence="1">
    <location>
        <begin position="65"/>
        <end position="74"/>
    </location>
</feature>
<reference evidence="2" key="1">
    <citation type="journal article" date="2013" name="Genetics">
        <title>The draft genome and transcriptome of Panagrellus redivivus are shaped by the harsh demands of a free-living lifestyle.</title>
        <authorList>
            <person name="Srinivasan J."/>
            <person name="Dillman A.R."/>
            <person name="Macchietto M.G."/>
            <person name="Heikkinen L."/>
            <person name="Lakso M."/>
            <person name="Fracchia K.M."/>
            <person name="Antoshechkin I."/>
            <person name="Mortazavi A."/>
            <person name="Wong G."/>
            <person name="Sternberg P.W."/>
        </authorList>
    </citation>
    <scope>NUCLEOTIDE SEQUENCE [LARGE SCALE GENOMIC DNA]</scope>
    <source>
        <strain evidence="2">MT8872</strain>
    </source>
</reference>
<feature type="compositionally biased region" description="Basic and acidic residues" evidence="1">
    <location>
        <begin position="1"/>
        <end position="23"/>
    </location>
</feature>
<accession>A0A7E4W5W5</accession>